<dbReference type="Pfam" id="PF17804">
    <property type="entry name" value="TSP_NTD"/>
    <property type="match status" value="1"/>
</dbReference>
<dbReference type="InterPro" id="IPR004447">
    <property type="entry name" value="Peptidase_S41A"/>
</dbReference>
<dbReference type="SMART" id="SM00228">
    <property type="entry name" value="PDZ"/>
    <property type="match status" value="1"/>
</dbReference>
<dbReference type="PROSITE" id="PS50106">
    <property type="entry name" value="PDZ"/>
    <property type="match status" value="1"/>
</dbReference>
<evidence type="ECO:0000256" key="1">
    <source>
        <dbReference type="ARBA" id="ARBA00009179"/>
    </source>
</evidence>
<keyword evidence="3 5" id="KW-0378">Hydrolase</keyword>
<proteinExistence type="inferred from homology"/>
<comment type="similarity">
    <text evidence="1 5">Belongs to the peptidase S41A family.</text>
</comment>
<evidence type="ECO:0000256" key="4">
    <source>
        <dbReference type="ARBA" id="ARBA00022825"/>
    </source>
</evidence>
<dbReference type="Pfam" id="PF03572">
    <property type="entry name" value="Peptidase_S41"/>
    <property type="match status" value="1"/>
</dbReference>
<dbReference type="Proteomes" id="UP001056381">
    <property type="component" value="Chromosome"/>
</dbReference>
<feature type="domain" description="PDZ" evidence="7">
    <location>
        <begin position="230"/>
        <end position="301"/>
    </location>
</feature>
<dbReference type="EMBL" id="CP097966">
    <property type="protein sequence ID" value="URQ62896.1"/>
    <property type="molecule type" value="Genomic_DNA"/>
</dbReference>
<dbReference type="PANTHER" id="PTHR32060">
    <property type="entry name" value="TAIL-SPECIFIC PROTEASE"/>
    <property type="match status" value="1"/>
</dbReference>
<dbReference type="SUPFAM" id="SSF50156">
    <property type="entry name" value="PDZ domain-like"/>
    <property type="match status" value="1"/>
</dbReference>
<dbReference type="PANTHER" id="PTHR32060:SF22">
    <property type="entry name" value="CARBOXYL-TERMINAL-PROCESSING PEPTIDASE 3, CHLOROPLASTIC"/>
    <property type="match status" value="1"/>
</dbReference>
<dbReference type="GO" id="GO:0004175">
    <property type="term" value="F:endopeptidase activity"/>
    <property type="evidence" value="ECO:0007669"/>
    <property type="project" value="TreeGrafter"/>
</dbReference>
<dbReference type="GO" id="GO:0007165">
    <property type="term" value="P:signal transduction"/>
    <property type="evidence" value="ECO:0007669"/>
    <property type="project" value="TreeGrafter"/>
</dbReference>
<dbReference type="Gene3D" id="2.30.42.10">
    <property type="match status" value="1"/>
</dbReference>
<evidence type="ECO:0000256" key="6">
    <source>
        <dbReference type="SAM" id="SignalP"/>
    </source>
</evidence>
<reference evidence="8" key="1">
    <citation type="submission" date="2022-05" db="EMBL/GenBank/DDBJ databases">
        <title>Single-amplified genomics reveal most streamlined microbe among free-living bacteria.</title>
        <authorList>
            <person name="Roda-Garcia J."/>
            <person name="Haro-Moreno J.M."/>
            <person name="Rodriguez-Valera F."/>
            <person name="Almagro-Moreno S."/>
            <person name="Lopez-Perez M."/>
        </authorList>
    </citation>
    <scope>NUCLEOTIDE SEQUENCE</scope>
    <source>
        <strain evidence="8">TMED112-D2-2</strain>
    </source>
</reference>
<dbReference type="GO" id="GO:0006508">
    <property type="term" value="P:proteolysis"/>
    <property type="evidence" value="ECO:0007669"/>
    <property type="project" value="UniProtKB-KW"/>
</dbReference>
<keyword evidence="6" id="KW-0732">Signal</keyword>
<keyword evidence="9" id="KW-1185">Reference proteome</keyword>
<name>A0A9Q8X3W6_9GAMM</name>
<feature type="signal peptide" evidence="6">
    <location>
        <begin position="1"/>
        <end position="29"/>
    </location>
</feature>
<gene>
    <name evidence="8" type="ORF">M9B40_04005</name>
</gene>
<dbReference type="Gene3D" id="3.90.226.10">
    <property type="entry name" value="2-enoyl-CoA Hydratase, Chain A, domain 1"/>
    <property type="match status" value="1"/>
</dbReference>
<evidence type="ECO:0000259" key="7">
    <source>
        <dbReference type="PROSITE" id="PS50106"/>
    </source>
</evidence>
<feature type="chain" id="PRO_5040365015" evidence="6">
    <location>
        <begin position="30"/>
        <end position="660"/>
    </location>
</feature>
<dbReference type="GO" id="GO:0008236">
    <property type="term" value="F:serine-type peptidase activity"/>
    <property type="evidence" value="ECO:0007669"/>
    <property type="project" value="UniProtKB-KW"/>
</dbReference>
<evidence type="ECO:0000313" key="9">
    <source>
        <dbReference type="Proteomes" id="UP001056381"/>
    </source>
</evidence>
<dbReference type="SUPFAM" id="SSF52096">
    <property type="entry name" value="ClpP/crotonase"/>
    <property type="match status" value="1"/>
</dbReference>
<dbReference type="GO" id="GO:0030288">
    <property type="term" value="C:outer membrane-bounded periplasmic space"/>
    <property type="evidence" value="ECO:0007669"/>
    <property type="project" value="TreeGrafter"/>
</dbReference>
<dbReference type="CDD" id="cd06782">
    <property type="entry name" value="cpPDZ_CPP-like"/>
    <property type="match status" value="1"/>
</dbReference>
<dbReference type="NCBIfam" id="TIGR00225">
    <property type="entry name" value="prc"/>
    <property type="match status" value="1"/>
</dbReference>
<sequence>MKQLKERRRSLGLKKFFKLSLLTILVSCAAENKPEVNYAEEFKSILAAFESSSILDLENAYFEKEDFLEAYLEQLDSQKNYFSQNDVSLIKDFNEENKDIFLTLNLATNSFYDIYEESLRVRKSLLNKHEFDFEKIEYVRLENRVDYFNNEDERKDFYRKIVKNELLNLLLENENINEAKNIINKRYSDRISYIKKTRSEDKFSVLANNFLSLIDPHATYFSDRDLDDWNLRMNLSFEGIGAVLSYKNETARIEELMSGGPALKSKEINVGDKVLAVGQGKKGKLTNVIGWRLDDIVEIIRGEEGSFVRLKIENENEKKIVTLERGQIILEESDVSSEIINYGGKNLGYIKVPSFYSDIECFRNQGFSCKSVSYDVRDSLLEFNRKNINGIVIDLRNNSGGYLHEADQLTRLFIDYGPTVQVKGIEDDIDVYTAWRSIKTWNKPMIVLVNKFSASASEIFAGAIQDYNRGLIIGQNTFGKGSVQGFKKTNLGQIKLTESLYYRVTGKPTQIFGVQPNLEIPTLLDVEEFGESKYSAAIKPTTISEAAFFKKTAINESKYKKILDQNIAESSYYQSLSDIKKSRGVQKTKLSLNLEERKQIYKDNRANSLELVNQRRSLSNLEPFASYEDFENFIDDEDFEIDAEIDQSAKILYEIIEAKI</sequence>
<accession>A0A9Q8X3W6</accession>
<dbReference type="InterPro" id="IPR040573">
    <property type="entry name" value="TSP_N"/>
</dbReference>
<evidence type="ECO:0000256" key="2">
    <source>
        <dbReference type="ARBA" id="ARBA00022670"/>
    </source>
</evidence>
<dbReference type="SMART" id="SM00245">
    <property type="entry name" value="TSPc"/>
    <property type="match status" value="1"/>
</dbReference>
<organism evidence="8 9">
    <name type="scientific">SAR86 cluster bacterium</name>
    <dbReference type="NCBI Taxonomy" id="2030880"/>
    <lineage>
        <taxon>Bacteria</taxon>
        <taxon>Pseudomonadati</taxon>
        <taxon>Pseudomonadota</taxon>
        <taxon>Gammaproteobacteria</taxon>
        <taxon>SAR86 cluster</taxon>
    </lineage>
</organism>
<dbReference type="CDD" id="cd07560">
    <property type="entry name" value="Peptidase_S41_CPP"/>
    <property type="match status" value="1"/>
</dbReference>
<evidence type="ECO:0000256" key="5">
    <source>
        <dbReference type="RuleBase" id="RU004404"/>
    </source>
</evidence>
<protein>
    <submittedName>
        <fullName evidence="8">S41 family peptidase</fullName>
    </submittedName>
</protein>
<dbReference type="AlphaFoldDB" id="A0A9Q8X3W6"/>
<dbReference type="Pfam" id="PF00595">
    <property type="entry name" value="PDZ"/>
    <property type="match status" value="1"/>
</dbReference>
<keyword evidence="2 5" id="KW-0645">Protease</keyword>
<dbReference type="InterPro" id="IPR005151">
    <property type="entry name" value="Tail-specific_protease"/>
</dbReference>
<dbReference type="InterPro" id="IPR029045">
    <property type="entry name" value="ClpP/crotonase-like_dom_sf"/>
</dbReference>
<keyword evidence="4 5" id="KW-0720">Serine protease</keyword>
<evidence type="ECO:0000256" key="3">
    <source>
        <dbReference type="ARBA" id="ARBA00022801"/>
    </source>
</evidence>
<evidence type="ECO:0000313" key="8">
    <source>
        <dbReference type="EMBL" id="URQ62896.1"/>
    </source>
</evidence>
<dbReference type="InterPro" id="IPR001478">
    <property type="entry name" value="PDZ"/>
</dbReference>
<dbReference type="InterPro" id="IPR036034">
    <property type="entry name" value="PDZ_sf"/>
</dbReference>